<proteinExistence type="predicted"/>
<sequence length="70" mass="8249">MRTKQELMERIERLQGQNETLAAEAKAHYETPYHLQTPEQRQWDGDANVRQSRANQSEINALRWVLQTAI</sequence>
<evidence type="ECO:0000313" key="2">
    <source>
        <dbReference type="EMBL" id="MBF9140856.1"/>
    </source>
</evidence>
<evidence type="ECO:0000313" key="3">
    <source>
        <dbReference type="Proteomes" id="UP000645610"/>
    </source>
</evidence>
<organism evidence="2 3">
    <name type="scientific">Hymenobacter properus</name>
    <dbReference type="NCBI Taxonomy" id="2791026"/>
    <lineage>
        <taxon>Bacteria</taxon>
        <taxon>Pseudomonadati</taxon>
        <taxon>Bacteroidota</taxon>
        <taxon>Cytophagia</taxon>
        <taxon>Cytophagales</taxon>
        <taxon>Hymenobacteraceae</taxon>
        <taxon>Hymenobacter</taxon>
    </lineage>
</organism>
<gene>
    <name evidence="2" type="ORF">I2I01_04375</name>
</gene>
<dbReference type="RefSeq" id="WP_196285192.1">
    <property type="nucleotide sequence ID" value="NZ_JADQDP010000001.1"/>
</dbReference>
<name>A0A931BE29_9BACT</name>
<dbReference type="AlphaFoldDB" id="A0A931BE29"/>
<comment type="caution">
    <text evidence="2">The sequence shown here is derived from an EMBL/GenBank/DDBJ whole genome shotgun (WGS) entry which is preliminary data.</text>
</comment>
<dbReference type="EMBL" id="JADQDP010000001">
    <property type="protein sequence ID" value="MBF9140856.1"/>
    <property type="molecule type" value="Genomic_DNA"/>
</dbReference>
<dbReference type="Proteomes" id="UP000645610">
    <property type="component" value="Unassembled WGS sequence"/>
</dbReference>
<protein>
    <submittedName>
        <fullName evidence="2">Uncharacterized protein</fullName>
    </submittedName>
</protein>
<reference evidence="2 3" key="1">
    <citation type="submission" date="2020-11" db="EMBL/GenBank/DDBJ databases">
        <authorList>
            <person name="Kim M.K."/>
        </authorList>
    </citation>
    <scope>NUCLEOTIDE SEQUENCE [LARGE SCALE GENOMIC DNA]</scope>
    <source>
        <strain evidence="2 3">BT439</strain>
    </source>
</reference>
<keyword evidence="1" id="KW-0175">Coiled coil</keyword>
<feature type="coiled-coil region" evidence="1">
    <location>
        <begin position="4"/>
        <end position="31"/>
    </location>
</feature>
<accession>A0A931BE29</accession>
<evidence type="ECO:0000256" key="1">
    <source>
        <dbReference type="SAM" id="Coils"/>
    </source>
</evidence>
<keyword evidence="3" id="KW-1185">Reference proteome</keyword>